<dbReference type="Gene3D" id="3.40.720.10">
    <property type="entry name" value="Alkaline Phosphatase, subunit A"/>
    <property type="match status" value="2"/>
</dbReference>
<dbReference type="InterPro" id="IPR050738">
    <property type="entry name" value="Sulfatase"/>
</dbReference>
<organism evidence="5 6">
    <name type="scientific">Chaetoceros tenuissimus</name>
    <dbReference type="NCBI Taxonomy" id="426638"/>
    <lineage>
        <taxon>Eukaryota</taxon>
        <taxon>Sar</taxon>
        <taxon>Stramenopiles</taxon>
        <taxon>Ochrophyta</taxon>
        <taxon>Bacillariophyta</taxon>
        <taxon>Coscinodiscophyceae</taxon>
        <taxon>Chaetocerotophycidae</taxon>
        <taxon>Chaetocerotales</taxon>
        <taxon>Chaetocerotaceae</taxon>
        <taxon>Chaetoceros</taxon>
    </lineage>
</organism>
<comment type="similarity">
    <text evidence="1">Belongs to the sulfatase family.</text>
</comment>
<dbReference type="GO" id="GO:0004065">
    <property type="term" value="F:arylsulfatase activity"/>
    <property type="evidence" value="ECO:0007669"/>
    <property type="project" value="TreeGrafter"/>
</dbReference>
<proteinExistence type="inferred from homology"/>
<feature type="signal peptide" evidence="3">
    <location>
        <begin position="1"/>
        <end position="24"/>
    </location>
</feature>
<dbReference type="Proteomes" id="UP001054902">
    <property type="component" value="Unassembled WGS sequence"/>
</dbReference>
<gene>
    <name evidence="5" type="ORF">CTEN210_17032</name>
</gene>
<evidence type="ECO:0000256" key="2">
    <source>
        <dbReference type="ARBA" id="ARBA00022801"/>
    </source>
</evidence>
<keyword evidence="6" id="KW-1185">Reference proteome</keyword>
<evidence type="ECO:0000256" key="1">
    <source>
        <dbReference type="ARBA" id="ARBA00008779"/>
    </source>
</evidence>
<keyword evidence="3" id="KW-0732">Signal</keyword>
<dbReference type="Pfam" id="PF00884">
    <property type="entry name" value="Sulfatase"/>
    <property type="match status" value="1"/>
</dbReference>
<dbReference type="InterPro" id="IPR000917">
    <property type="entry name" value="Sulfatase_N"/>
</dbReference>
<evidence type="ECO:0000313" key="6">
    <source>
        <dbReference type="Proteomes" id="UP001054902"/>
    </source>
</evidence>
<reference evidence="5 6" key="1">
    <citation type="journal article" date="2021" name="Sci. Rep.">
        <title>The genome of the diatom Chaetoceros tenuissimus carries an ancient integrated fragment of an extant virus.</title>
        <authorList>
            <person name="Hongo Y."/>
            <person name="Kimura K."/>
            <person name="Takaki Y."/>
            <person name="Yoshida Y."/>
            <person name="Baba S."/>
            <person name="Kobayashi G."/>
            <person name="Nagasaki K."/>
            <person name="Hano T."/>
            <person name="Tomaru Y."/>
        </authorList>
    </citation>
    <scope>NUCLEOTIDE SEQUENCE [LARGE SCALE GENOMIC DNA]</scope>
    <source>
        <strain evidence="5 6">NIES-3715</strain>
    </source>
</reference>
<name>A0AAD3HEP1_9STRA</name>
<sequence>MNWTLFSAFVSVFIATTNIQFALAQNEKPLSVSPKKKPNILLIMADDVGTGDIEGWWKDSSSLVHMPNINKLIRLGVKFTDAHSSSLCAPSRYMLLSGNYQHRGKAPKGSWDMSESGNQFLSHQQSIAQFLKDENYSTFMSGKWHLGTKAMENFNYTNILSGNDWSNNSLIQGPGDIGFDTSFISLGGIQAPPYSFFKNDQLVLSEAQGIKFWKKGSYQKSNGISKIHMNEGEGDVEWDSSQYNIRIIKETISYIDEHLEQKENKPFFAYVALGSVHTPHTPPIKYVDGSNVANEYQTRHLDMLYEMDKSVGALVDAIENRNIEEETIIIFTSDNGGLRHSEKFSHQTSGPLRGEKASIYEGGHRVPLVFRFENVFPSGESRDKLVGLNDVYSTIADLVGTNPIPHGSAQDSISFAEYLSSAENDDGLRKTFSHWEYRRGKETIHATRNGDMKLIHFPRNGTHSLYNLKDDISESNDISGDPQYNDLIKVMYNQLMADGPCPDADKAHGKSFELFNHFYKTKQKQLCTWFKEKRQRCKKYIEGSLYCGKTCKRKGWCQRHYTNSSQIN</sequence>
<dbReference type="PANTHER" id="PTHR42693">
    <property type="entry name" value="ARYLSULFATASE FAMILY MEMBER"/>
    <property type="match status" value="1"/>
</dbReference>
<protein>
    <recommendedName>
        <fullName evidence="4">Sulfatase N-terminal domain-containing protein</fullName>
    </recommendedName>
</protein>
<feature type="chain" id="PRO_5041965972" description="Sulfatase N-terminal domain-containing protein" evidence="3">
    <location>
        <begin position="25"/>
        <end position="568"/>
    </location>
</feature>
<evidence type="ECO:0000313" key="5">
    <source>
        <dbReference type="EMBL" id="GFH60556.1"/>
    </source>
</evidence>
<dbReference type="SUPFAM" id="SSF53649">
    <property type="entry name" value="Alkaline phosphatase-like"/>
    <property type="match status" value="1"/>
</dbReference>
<evidence type="ECO:0000259" key="4">
    <source>
        <dbReference type="Pfam" id="PF00884"/>
    </source>
</evidence>
<dbReference type="PANTHER" id="PTHR42693:SF53">
    <property type="entry name" value="ENDO-4-O-SULFATASE"/>
    <property type="match status" value="1"/>
</dbReference>
<feature type="domain" description="Sulfatase N-terminal" evidence="4">
    <location>
        <begin position="38"/>
        <end position="400"/>
    </location>
</feature>
<dbReference type="InterPro" id="IPR017850">
    <property type="entry name" value="Alkaline_phosphatase_core_sf"/>
</dbReference>
<dbReference type="EMBL" id="BLLK01000069">
    <property type="protein sequence ID" value="GFH60556.1"/>
    <property type="molecule type" value="Genomic_DNA"/>
</dbReference>
<keyword evidence="2" id="KW-0378">Hydrolase</keyword>
<comment type="caution">
    <text evidence="5">The sequence shown here is derived from an EMBL/GenBank/DDBJ whole genome shotgun (WGS) entry which is preliminary data.</text>
</comment>
<dbReference type="AlphaFoldDB" id="A0AAD3HEP1"/>
<accession>A0AAD3HEP1</accession>
<evidence type="ECO:0000256" key="3">
    <source>
        <dbReference type="SAM" id="SignalP"/>
    </source>
</evidence>